<dbReference type="GO" id="GO:0016020">
    <property type="term" value="C:membrane"/>
    <property type="evidence" value="ECO:0007669"/>
    <property type="project" value="TreeGrafter"/>
</dbReference>
<protein>
    <recommendedName>
        <fullName evidence="4">C2 domain-containing protein</fullName>
    </recommendedName>
</protein>
<keyword evidence="6" id="KW-1185">Reference proteome</keyword>
<evidence type="ECO:0000259" key="4">
    <source>
        <dbReference type="PROSITE" id="PS50004"/>
    </source>
</evidence>
<sequence>MQASLVWFTIFTLMSVAAERVQFRITGRNLPDSDVIHTIDPYVRVYYSGNNVPGEKFLGKTEYVFNSPNAQWNTIFTLNYVPGSNQTINLKLYDKDPGLDNLIGQSSFSLDDYKNKGEKAVMHLDAGTLIVKKA</sequence>
<feature type="domain" description="C2" evidence="4">
    <location>
        <begin position="1"/>
        <end position="123"/>
    </location>
</feature>
<dbReference type="PROSITE" id="PS50004">
    <property type="entry name" value="C2"/>
    <property type="match status" value="1"/>
</dbReference>
<name>A0A8J2K009_9HEXA</name>
<evidence type="ECO:0000256" key="2">
    <source>
        <dbReference type="ARBA" id="ARBA00022837"/>
    </source>
</evidence>
<evidence type="ECO:0000313" key="5">
    <source>
        <dbReference type="EMBL" id="CAG7727777.1"/>
    </source>
</evidence>
<organism evidence="5 6">
    <name type="scientific">Allacma fusca</name>
    <dbReference type="NCBI Taxonomy" id="39272"/>
    <lineage>
        <taxon>Eukaryota</taxon>
        <taxon>Metazoa</taxon>
        <taxon>Ecdysozoa</taxon>
        <taxon>Arthropoda</taxon>
        <taxon>Hexapoda</taxon>
        <taxon>Collembola</taxon>
        <taxon>Symphypleona</taxon>
        <taxon>Sminthuridae</taxon>
        <taxon>Allacma</taxon>
    </lineage>
</organism>
<dbReference type="Proteomes" id="UP000708208">
    <property type="component" value="Unassembled WGS sequence"/>
</dbReference>
<evidence type="ECO:0000256" key="3">
    <source>
        <dbReference type="SAM" id="SignalP"/>
    </source>
</evidence>
<accession>A0A8J2K009</accession>
<dbReference type="InterPro" id="IPR000008">
    <property type="entry name" value="C2_dom"/>
</dbReference>
<feature type="signal peptide" evidence="3">
    <location>
        <begin position="1"/>
        <end position="18"/>
    </location>
</feature>
<dbReference type="EMBL" id="CAJVCH010153719">
    <property type="protein sequence ID" value="CAG7727777.1"/>
    <property type="molecule type" value="Genomic_DNA"/>
</dbReference>
<dbReference type="GO" id="GO:0005509">
    <property type="term" value="F:calcium ion binding"/>
    <property type="evidence" value="ECO:0007669"/>
    <property type="project" value="TreeGrafter"/>
</dbReference>
<keyword evidence="3" id="KW-0732">Signal</keyword>
<reference evidence="5" key="1">
    <citation type="submission" date="2021-06" db="EMBL/GenBank/DDBJ databases">
        <authorList>
            <person name="Hodson N. C."/>
            <person name="Mongue J. A."/>
            <person name="Jaron S. K."/>
        </authorList>
    </citation>
    <scope>NUCLEOTIDE SEQUENCE</scope>
</reference>
<dbReference type="AlphaFoldDB" id="A0A8J2K009"/>
<evidence type="ECO:0000313" key="6">
    <source>
        <dbReference type="Proteomes" id="UP000708208"/>
    </source>
</evidence>
<dbReference type="PANTHER" id="PTHR45911:SF4">
    <property type="entry name" value="MULTIPLE C2 AND TRANSMEMBRANE DOMAIN-CONTAINING PROTEIN"/>
    <property type="match status" value="1"/>
</dbReference>
<dbReference type="SMART" id="SM00239">
    <property type="entry name" value="C2"/>
    <property type="match status" value="1"/>
</dbReference>
<proteinExistence type="predicted"/>
<keyword evidence="1" id="KW-0479">Metal-binding</keyword>
<dbReference type="OrthoDB" id="1366754at2759"/>
<dbReference type="PANTHER" id="PTHR45911">
    <property type="entry name" value="C2 DOMAIN-CONTAINING PROTEIN"/>
    <property type="match status" value="1"/>
</dbReference>
<evidence type="ECO:0000256" key="1">
    <source>
        <dbReference type="ARBA" id="ARBA00022723"/>
    </source>
</evidence>
<feature type="chain" id="PRO_5035312856" description="C2 domain-containing protein" evidence="3">
    <location>
        <begin position="19"/>
        <end position="134"/>
    </location>
</feature>
<keyword evidence="2" id="KW-0106">Calcium</keyword>
<comment type="caution">
    <text evidence="5">The sequence shown here is derived from an EMBL/GenBank/DDBJ whole genome shotgun (WGS) entry which is preliminary data.</text>
</comment>
<dbReference type="Pfam" id="PF00168">
    <property type="entry name" value="C2"/>
    <property type="match status" value="1"/>
</dbReference>
<gene>
    <name evidence="5" type="ORF">AFUS01_LOCUS16604</name>
</gene>